<dbReference type="EMBL" id="HE613800">
    <property type="protein sequence ID" value="CCE70527.1"/>
    <property type="molecule type" value="Genomic_DNA"/>
</dbReference>
<dbReference type="RefSeq" id="WP_010868231.1">
    <property type="nucleotide sequence ID" value="NC_000868.1"/>
</dbReference>
<dbReference type="Gene3D" id="2.60.40.1820">
    <property type="match status" value="1"/>
</dbReference>
<dbReference type="Pfam" id="PF03168">
    <property type="entry name" value="LEA_2"/>
    <property type="match status" value="1"/>
</dbReference>
<dbReference type="SUPFAM" id="SSF117070">
    <property type="entry name" value="LEA14-like"/>
    <property type="match status" value="1"/>
</dbReference>
<sequence>MRGIFTVVLVMLITLTGISLSYFVFSHAVIGALRNCDVEVINVTVSDVNVDHATVVVELKVKNNGKEDAVIDKLEASLFLDSTPIGYKEVENITVNAGSFILLKLNYTVTFSNVDTKIIKSIVENDTKLNWTVVGSLKTNTPLGEIGRSFKLSSQ</sequence>
<dbReference type="eggNOG" id="arCOG03788">
    <property type="taxonomic scope" value="Archaea"/>
</dbReference>
<dbReference type="EMBL" id="AJ248286">
    <property type="protein sequence ID" value="CAB50024.1"/>
    <property type="molecule type" value="Genomic_DNA"/>
</dbReference>
<dbReference type="Proteomes" id="UP000009139">
    <property type="component" value="Chromosome"/>
</dbReference>
<evidence type="ECO:0000313" key="5">
    <source>
        <dbReference type="Proteomes" id="UP000009139"/>
    </source>
</evidence>
<reference evidence="2" key="2">
    <citation type="journal article" date="2000" name="J. Mol. Biol.">
        <title>Archaeal homologs of eukaryotic methylation guide small nucleolar RNAs: lessons from the Pyrococcus genomes.</title>
        <authorList>
            <person name="Gaspin C."/>
            <person name="Cavaille J."/>
            <person name="Erauso G."/>
        </authorList>
    </citation>
    <scope>NUCLEOTIDE SEQUENCE</scope>
    <source>
        <strain evidence="2">Orsay</strain>
    </source>
</reference>
<gene>
    <name evidence="2" type="ordered locus">PAB1632</name>
</gene>
<dbReference type="HOGENOM" id="CLU_141435_0_0_2"/>
<reference evidence="2" key="1">
    <citation type="submission" date="1999-07" db="EMBL/GenBank/DDBJ databases">
        <authorList>
            <person name="Genoscope"/>
        </authorList>
    </citation>
    <scope>NUCLEOTIDE SEQUENCE</scope>
    <source>
        <strain evidence="2">Orsay</strain>
    </source>
</reference>
<organism evidence="2 4">
    <name type="scientific">Pyrococcus abyssi (strain GE5 / Orsay)</name>
    <dbReference type="NCBI Taxonomy" id="272844"/>
    <lineage>
        <taxon>Archaea</taxon>
        <taxon>Methanobacteriati</taxon>
        <taxon>Methanobacteriota</taxon>
        <taxon>Thermococci</taxon>
        <taxon>Thermococcales</taxon>
        <taxon>Thermococcaceae</taxon>
        <taxon>Pyrococcus</taxon>
    </lineage>
</organism>
<evidence type="ECO:0000313" key="4">
    <source>
        <dbReference type="Proteomes" id="UP000000810"/>
    </source>
</evidence>
<dbReference type="KEGG" id="pab:PAB1632"/>
<evidence type="ECO:0000259" key="1">
    <source>
        <dbReference type="Pfam" id="PF03168"/>
    </source>
</evidence>
<protein>
    <recommendedName>
        <fullName evidence="1">Late embryogenesis abundant protein LEA-2 subgroup domain-containing protein</fullName>
    </recommendedName>
</protein>
<keyword evidence="4" id="KW-1185">Reference proteome</keyword>
<proteinExistence type="predicted"/>
<name>Q9UZN3_PYRAB</name>
<dbReference type="AlphaFoldDB" id="Q9UZN3"/>
<dbReference type="STRING" id="272844.PAB1632"/>
<reference evidence="2 4" key="4">
    <citation type="journal article" date="2003" name="Mol. Microbiol.">
        <title>An integrated analysis of the genome of the hyperthermophilic archaeon Pyrococcus abyssi.</title>
        <authorList>
            <person name="Cohen G."/>
            <person name="Barbe V."/>
            <person name="Flament D."/>
            <person name="Galperin M."/>
            <person name="Heilig R."/>
            <person name="Ripp R."/>
            <person name="Lecompte O."/>
            <person name="Prieur D."/>
            <person name="Poch O."/>
            <person name="Quellerou J."/>
            <person name="Thierry J.C."/>
            <person name="Van der Oost J."/>
            <person name="Weissenbach J."/>
            <person name="Zivanovic Y."/>
            <person name="Forterre P."/>
        </authorList>
    </citation>
    <scope>NUCLEOTIDE SEQUENCE [LARGE SCALE GENOMIC DNA]</scope>
    <source>
        <strain evidence="4">GE5 / Orsay</strain>
        <strain evidence="2">Orsay</strain>
    </source>
</reference>
<accession>Q9UZN3</accession>
<reference evidence="2" key="3">
    <citation type="journal article" date="2001" name="Genome Res.">
        <title>Genome evolution at the genus level: comparison of three complete genomes of hyperthermophilic archaea.</title>
        <authorList>
            <person name="Lecompte O."/>
            <person name="Ripp R."/>
            <person name="Puzos-Barbe V."/>
            <person name="Duprat S."/>
            <person name="Heilig R."/>
            <person name="Dietrich J."/>
            <person name="Thierry J.C."/>
            <person name="Poch O."/>
        </authorList>
    </citation>
    <scope>NUCLEOTIDE SEQUENCE</scope>
    <source>
        <strain evidence="2">Orsay</strain>
    </source>
</reference>
<evidence type="ECO:0000313" key="3">
    <source>
        <dbReference type="EMBL" id="CCE70527.1"/>
    </source>
</evidence>
<dbReference type="OrthoDB" id="380729at2157"/>
<evidence type="ECO:0000313" key="2">
    <source>
        <dbReference type="EMBL" id="CAB50024.1"/>
    </source>
</evidence>
<dbReference type="Proteomes" id="UP000000810">
    <property type="component" value="Chromosome"/>
</dbReference>
<feature type="domain" description="Late embryogenesis abundant protein LEA-2 subgroup" evidence="1">
    <location>
        <begin position="59"/>
        <end position="151"/>
    </location>
</feature>
<dbReference type="PATRIC" id="fig|272844.11.peg.1170"/>
<dbReference type="PIR" id="C75090">
    <property type="entry name" value="C75090"/>
</dbReference>
<reference evidence="3 5" key="5">
    <citation type="journal article" date="2012" name="Curr. Microbiol.">
        <title>Re-annotation of two hyperthermophilic archaea Pyrococcus abyssi GE5 and Pyrococcus furiosus DSM 3638.</title>
        <authorList>
            <person name="Gao J."/>
            <person name="Wang J."/>
        </authorList>
    </citation>
    <scope>GENOME REANNOTATION</scope>
    <source>
        <strain evidence="3">GE5</strain>
        <strain evidence="5">GE5 / Orsay</strain>
    </source>
</reference>
<dbReference type="InterPro" id="IPR004864">
    <property type="entry name" value="LEA_2"/>
</dbReference>